<gene>
    <name evidence="1" type="ORF">L6452_20938</name>
</gene>
<comment type="caution">
    <text evidence="1">The sequence shown here is derived from an EMBL/GenBank/DDBJ whole genome shotgun (WGS) entry which is preliminary data.</text>
</comment>
<evidence type="ECO:0000313" key="2">
    <source>
        <dbReference type="Proteomes" id="UP001055879"/>
    </source>
</evidence>
<reference evidence="2" key="1">
    <citation type="journal article" date="2022" name="Mol. Ecol. Resour.">
        <title>The genomes of chicory, endive, great burdock and yacon provide insights into Asteraceae palaeo-polyploidization history and plant inulin production.</title>
        <authorList>
            <person name="Fan W."/>
            <person name="Wang S."/>
            <person name="Wang H."/>
            <person name="Wang A."/>
            <person name="Jiang F."/>
            <person name="Liu H."/>
            <person name="Zhao H."/>
            <person name="Xu D."/>
            <person name="Zhang Y."/>
        </authorList>
    </citation>
    <scope>NUCLEOTIDE SEQUENCE [LARGE SCALE GENOMIC DNA]</scope>
    <source>
        <strain evidence="2">cv. Niubang</strain>
    </source>
</reference>
<reference evidence="1 2" key="2">
    <citation type="journal article" date="2022" name="Mol. Ecol. Resour.">
        <title>The genomes of chicory, endive, great burdock and yacon provide insights into Asteraceae paleo-polyploidization history and plant inulin production.</title>
        <authorList>
            <person name="Fan W."/>
            <person name="Wang S."/>
            <person name="Wang H."/>
            <person name="Wang A."/>
            <person name="Jiang F."/>
            <person name="Liu H."/>
            <person name="Zhao H."/>
            <person name="Xu D."/>
            <person name="Zhang Y."/>
        </authorList>
    </citation>
    <scope>NUCLEOTIDE SEQUENCE [LARGE SCALE GENOMIC DNA]</scope>
    <source>
        <strain evidence="2">cv. Niubang</strain>
    </source>
</reference>
<evidence type="ECO:0000313" key="1">
    <source>
        <dbReference type="EMBL" id="KAI3720031.1"/>
    </source>
</evidence>
<name>A0ACB9BE20_ARCLA</name>
<protein>
    <submittedName>
        <fullName evidence="1">Uncharacterized protein</fullName>
    </submittedName>
</protein>
<sequence length="520" mass="60338">MEDKQICDQLPPLSTNFPWLVAQNLEAEDDNQYNIFYTLHEPLSHYRCRIPELIGRRIRACFHGWMILSNHPHDIEWSLWNPVTTEFIHLPRLILKDGVDIDDIHYCCLPCPPDDPGSILLLMRYPKPNILKSITGEEDSILFEPTCCNGKVYALIAGSKDVYISPCVIQVHIVVEEKEVVISLLPFVTTPDPVCAARCTRSCLFLKGSSSELFTIIMRLMNEKPVDVYLYKLDMTSLVWTEMKELKDTVFFVDLASDDSISWSPPIASKLGGYIHIFHKTGKVIYSIQNDHEESKCRANSKQDHEMVVRSATIDEVEFNSKTNEQNNEAHLFNIPCHLLEKIMEFCVGVEYLNFRATCKRCYLAAPVVRWSNKKRLQTYSLNTPWLVLFEKDRGIITFTDPVFGDNYFIKASRELFHYKRILCSRYGWLLLFIDDYVMAFFNPFTSDIRKLPIMVPDFDSFCFSAPPTSPDYMVVGISSWCESHWFHTFNRRNIEENFKDLCGTKEHVDAHAWIEPSWS</sequence>
<organism evidence="1 2">
    <name type="scientific">Arctium lappa</name>
    <name type="common">Greater burdock</name>
    <name type="synonym">Lappa major</name>
    <dbReference type="NCBI Taxonomy" id="4217"/>
    <lineage>
        <taxon>Eukaryota</taxon>
        <taxon>Viridiplantae</taxon>
        <taxon>Streptophyta</taxon>
        <taxon>Embryophyta</taxon>
        <taxon>Tracheophyta</taxon>
        <taxon>Spermatophyta</taxon>
        <taxon>Magnoliopsida</taxon>
        <taxon>eudicotyledons</taxon>
        <taxon>Gunneridae</taxon>
        <taxon>Pentapetalae</taxon>
        <taxon>asterids</taxon>
        <taxon>campanulids</taxon>
        <taxon>Asterales</taxon>
        <taxon>Asteraceae</taxon>
        <taxon>Carduoideae</taxon>
        <taxon>Cardueae</taxon>
        <taxon>Arctiinae</taxon>
        <taxon>Arctium</taxon>
    </lineage>
</organism>
<proteinExistence type="predicted"/>
<accession>A0ACB9BE20</accession>
<dbReference type="Proteomes" id="UP001055879">
    <property type="component" value="Linkage Group LG06"/>
</dbReference>
<dbReference type="EMBL" id="CM042052">
    <property type="protein sequence ID" value="KAI3720031.1"/>
    <property type="molecule type" value="Genomic_DNA"/>
</dbReference>
<keyword evidence="2" id="KW-1185">Reference proteome</keyword>